<evidence type="ECO:0000256" key="1">
    <source>
        <dbReference type="SAM" id="MobiDB-lite"/>
    </source>
</evidence>
<dbReference type="EMBL" id="LKET01000027">
    <property type="protein sequence ID" value="KPU45157.1"/>
    <property type="molecule type" value="Genomic_DNA"/>
</dbReference>
<dbReference type="Pfam" id="PF04122">
    <property type="entry name" value="CW_binding_2"/>
    <property type="match status" value="3"/>
</dbReference>
<reference evidence="2 3" key="1">
    <citation type="submission" date="2015-09" db="EMBL/GenBank/DDBJ databases">
        <title>Genome sequence of Oxobacter pfennigii DSM 3222.</title>
        <authorList>
            <person name="Poehlein A."/>
            <person name="Bengelsdorf F.R."/>
            <person name="Schiel-Bengelsdorf B."/>
            <person name="Duerre P."/>
            <person name="Daniel R."/>
        </authorList>
    </citation>
    <scope>NUCLEOTIDE SEQUENCE [LARGE SCALE GENOMIC DNA]</scope>
    <source>
        <strain evidence="2 3">DSM 3222</strain>
    </source>
</reference>
<dbReference type="STRING" id="36849.OXPF_12840"/>
<feature type="compositionally biased region" description="Gly residues" evidence="1">
    <location>
        <begin position="363"/>
        <end position="372"/>
    </location>
</feature>
<dbReference type="InterPro" id="IPR051922">
    <property type="entry name" value="Bact_Sporulation_Assoc"/>
</dbReference>
<gene>
    <name evidence="2" type="primary">lytC_3</name>
    <name evidence="2" type="ORF">OXPF_12840</name>
</gene>
<dbReference type="GO" id="GO:0008745">
    <property type="term" value="F:N-acetylmuramoyl-L-alanine amidase activity"/>
    <property type="evidence" value="ECO:0007669"/>
    <property type="project" value="UniProtKB-EC"/>
</dbReference>
<name>A0A0P8YZ83_9CLOT</name>
<dbReference type="RefSeq" id="WP_054874373.1">
    <property type="nucleotide sequence ID" value="NZ_LKET01000027.1"/>
</dbReference>
<evidence type="ECO:0000313" key="2">
    <source>
        <dbReference type="EMBL" id="KPU45157.1"/>
    </source>
</evidence>
<dbReference type="PANTHER" id="PTHR30032">
    <property type="entry name" value="N-ACETYLMURAMOYL-L-ALANINE AMIDASE-RELATED"/>
    <property type="match status" value="1"/>
</dbReference>
<dbReference type="PANTHER" id="PTHR30032:SF8">
    <property type="entry name" value="GERMINATION-SPECIFIC N-ACETYLMURAMOYL-L-ALANINE AMIDASE"/>
    <property type="match status" value="1"/>
</dbReference>
<dbReference type="InterPro" id="IPR007253">
    <property type="entry name" value="Cell_wall-bd_2"/>
</dbReference>
<feature type="region of interest" description="Disordered" evidence="1">
    <location>
        <begin position="345"/>
        <end position="374"/>
    </location>
</feature>
<dbReference type="Gene3D" id="3.40.50.12090">
    <property type="match status" value="2"/>
</dbReference>
<keyword evidence="2" id="KW-0378">Hydrolase</keyword>
<organism evidence="2 3">
    <name type="scientific">Oxobacter pfennigii</name>
    <dbReference type="NCBI Taxonomy" id="36849"/>
    <lineage>
        <taxon>Bacteria</taxon>
        <taxon>Bacillati</taxon>
        <taxon>Bacillota</taxon>
        <taxon>Clostridia</taxon>
        <taxon>Eubacteriales</taxon>
        <taxon>Clostridiaceae</taxon>
        <taxon>Oxobacter</taxon>
    </lineage>
</organism>
<feature type="compositionally biased region" description="Pro residues" evidence="1">
    <location>
        <begin position="348"/>
        <end position="360"/>
    </location>
</feature>
<comment type="caution">
    <text evidence="2">The sequence shown here is derived from an EMBL/GenBank/DDBJ whole genome shotgun (WGS) entry which is preliminary data.</text>
</comment>
<dbReference type="Proteomes" id="UP000050326">
    <property type="component" value="Unassembled WGS sequence"/>
</dbReference>
<dbReference type="EC" id="3.5.1.28" evidence="2"/>
<dbReference type="AlphaFoldDB" id="A0A0P8YZ83"/>
<accession>A0A0P8YZ83</accession>
<evidence type="ECO:0000313" key="3">
    <source>
        <dbReference type="Proteomes" id="UP000050326"/>
    </source>
</evidence>
<keyword evidence="3" id="KW-1185">Reference proteome</keyword>
<dbReference type="OrthoDB" id="1892132at2"/>
<proteinExistence type="predicted"/>
<protein>
    <submittedName>
        <fullName evidence="2">N-acetylmuramoyl-L-alanine amidase LytC</fullName>
        <ecNumber evidence="2">3.5.1.28</ecNumber>
    </submittedName>
</protein>
<sequence>MIKNRKAVSAFILAVCILLLQICLPKSALGQIRVPERLSGSDRYKTAVSISQKGWPDGSDYAVIARGDDFADALCAGPLAKKYNAPILLTMTDSLGADTLEELKRLKVKNIIIVGGTGAVSQNVESTIFTAGISHMERIWGSDRYETSAKIAEKVGTSTKVVLATGENFPDALSVSAIAANMGMPILLTMKDSLPEGARQYIINNGVTNTYLIGGNGVISDGVMYTVPGFKRLGGIDRYETNVLVMQEFAGSLNFSNIFTAVGDGPNGDEFADALSGAVLAAQTASPLILANGVLPAVTADFLKTRVTGESTVTALGGEAVMPVTVIEGLVAVINNASQAPVITPTPVVTPTPTPTPAVTPPAGGGGGGGGAPAAQTADITNIKVISYDGETLLNEDGDTFDLSRFGDNVRIKYIEVTADNNCAIKITGVLYEGDDLWDSEYTTTLRKNTSRRLDIDSILDFTSGNNGVLLGSLRSIVDSVTIRGILEIDGEEVNTVRINLEL</sequence>
<dbReference type="PATRIC" id="fig|36849.3.peg.1365"/>